<feature type="transmembrane region" description="Helical" evidence="2">
    <location>
        <begin position="279"/>
        <end position="299"/>
    </location>
</feature>
<evidence type="ECO:0000259" key="3">
    <source>
        <dbReference type="Pfam" id="PF20990"/>
    </source>
</evidence>
<feature type="region of interest" description="Disordered" evidence="1">
    <location>
        <begin position="393"/>
        <end position="429"/>
    </location>
</feature>
<evidence type="ECO:0000256" key="2">
    <source>
        <dbReference type="SAM" id="Phobius"/>
    </source>
</evidence>
<dbReference type="Proteomes" id="UP000322025">
    <property type="component" value="Unassembled WGS sequence"/>
</dbReference>
<protein>
    <submittedName>
        <fullName evidence="4">DUF2207 domain-containing protein</fullName>
    </submittedName>
</protein>
<keyword evidence="2" id="KW-0472">Membrane</keyword>
<dbReference type="InterPro" id="IPR048389">
    <property type="entry name" value="YciQ-like_C"/>
</dbReference>
<accession>A0A5M9HYK7</accession>
<feature type="transmembrane region" description="Helical" evidence="2">
    <location>
        <begin position="252"/>
        <end position="273"/>
    </location>
</feature>
<feature type="compositionally biased region" description="Gly residues" evidence="1">
    <location>
        <begin position="405"/>
        <end position="429"/>
    </location>
</feature>
<evidence type="ECO:0000256" key="1">
    <source>
        <dbReference type="SAM" id="MobiDB-lite"/>
    </source>
</evidence>
<comment type="caution">
    <text evidence="4">The sequence shown here is derived from an EMBL/GenBank/DDBJ whole genome shotgun (WGS) entry which is preliminary data.</text>
</comment>
<gene>
    <name evidence="4" type="ORF">FNY66_13295</name>
</gene>
<dbReference type="EMBL" id="VMSO01000024">
    <property type="protein sequence ID" value="KAA8500461.1"/>
    <property type="molecule type" value="Genomic_DNA"/>
</dbReference>
<proteinExistence type="predicted"/>
<feature type="domain" description="Predicted membrane protein YciQ-like C-terminal" evidence="3">
    <location>
        <begin position="132"/>
        <end position="359"/>
    </location>
</feature>
<name>A0A5M9HYK7_9FIRM</name>
<dbReference type="AlphaFoldDB" id="A0A5M9HYK7"/>
<evidence type="ECO:0000313" key="4">
    <source>
        <dbReference type="EMBL" id="KAA8500461.1"/>
    </source>
</evidence>
<reference evidence="4" key="1">
    <citation type="submission" date="2019-07" db="EMBL/GenBank/DDBJ databases">
        <authorList>
            <person name="Wongkuna S."/>
            <person name="Scaria J."/>
        </authorList>
    </citation>
    <scope>NUCLEOTIDE SEQUENCE [LARGE SCALE GENOMIC DNA]</scope>
    <source>
        <strain evidence="4">SW178</strain>
    </source>
</reference>
<keyword evidence="5" id="KW-1185">Reference proteome</keyword>
<feature type="compositionally biased region" description="Low complexity" evidence="1">
    <location>
        <begin position="393"/>
        <end position="404"/>
    </location>
</feature>
<keyword evidence="2" id="KW-1133">Transmembrane helix</keyword>
<dbReference type="OrthoDB" id="9767603at2"/>
<keyword evidence="2" id="KW-0812">Transmembrane</keyword>
<dbReference type="Pfam" id="PF20990">
    <property type="entry name" value="DUF2207_C"/>
    <property type="match status" value="1"/>
</dbReference>
<feature type="transmembrane region" description="Helical" evidence="2">
    <location>
        <begin position="99"/>
        <end position="118"/>
    </location>
</feature>
<sequence>MADGYDELYFNIIGAGWDTYIDFVSFTITMPKEFDSSLLGFSTGGYGFTGSDIVEYYTDGLEIEGFLWEELEPYQALTVRLELEEGYFYFDQVLHMLKLSTMALIPLACLIFVFIIWLKYGREKKVIETVEFYPPEGMNSADVAYWYKGKLPKKDIVALLIELANEGYIAIHDGDEAGSGAYRIERIKPYPHDLDEDKKRFFEGLFESGKDMVTGSDLRNKFYRTLNRISSNYGYSGEKGRIHTLKSTRLQLLCWLLVIGGFVLDVVILANVLGGNERFIPFVIGVPILAGAFWLTCYVPGRTEESHKNLEKITGFKKFLETAEKDRLEMLVHEDPKYFYNILPFAYVLGVSDKWVNKFENIAIEPPEWYSGRDVFTAATMWHAMDRTLSSAASAMSSAPRQSSSGGGSGSSGGGVSGGGSGGGGGGSW</sequence>
<evidence type="ECO:0000313" key="5">
    <source>
        <dbReference type="Proteomes" id="UP000322025"/>
    </source>
</evidence>
<organism evidence="4 5">
    <name type="scientific">Mediterraneibacter catenae</name>
    <dbReference type="NCBI Taxonomy" id="2594882"/>
    <lineage>
        <taxon>Bacteria</taxon>
        <taxon>Bacillati</taxon>
        <taxon>Bacillota</taxon>
        <taxon>Clostridia</taxon>
        <taxon>Lachnospirales</taxon>
        <taxon>Lachnospiraceae</taxon>
        <taxon>Mediterraneibacter</taxon>
    </lineage>
</organism>